<feature type="transmembrane region" description="Helical" evidence="1">
    <location>
        <begin position="239"/>
        <end position="257"/>
    </location>
</feature>
<keyword evidence="3" id="KW-1185">Reference proteome</keyword>
<feature type="transmembrane region" description="Helical" evidence="1">
    <location>
        <begin position="126"/>
        <end position="155"/>
    </location>
</feature>
<dbReference type="AlphaFoldDB" id="A0A6P0UIU8"/>
<dbReference type="Proteomes" id="UP000468581">
    <property type="component" value="Unassembled WGS sequence"/>
</dbReference>
<gene>
    <name evidence="2" type="ORF">GWK08_07275</name>
</gene>
<feature type="transmembrane region" description="Helical" evidence="1">
    <location>
        <begin position="162"/>
        <end position="181"/>
    </location>
</feature>
<reference evidence="2 3" key="1">
    <citation type="submission" date="2020-01" db="EMBL/GenBank/DDBJ databases">
        <title>Leptobacterium flavescens.</title>
        <authorList>
            <person name="Wang G."/>
        </authorList>
    </citation>
    <scope>NUCLEOTIDE SEQUENCE [LARGE SCALE GENOMIC DNA]</scope>
    <source>
        <strain evidence="2 3">KCTC 22160</strain>
    </source>
</reference>
<dbReference type="InterPro" id="IPR045625">
    <property type="entry name" value="DUF6427"/>
</dbReference>
<proteinExistence type="predicted"/>
<accession>A0A6P0UIU8</accession>
<feature type="transmembrane region" description="Helical" evidence="1">
    <location>
        <begin position="288"/>
        <end position="306"/>
    </location>
</feature>
<sequence>MISSIFGKTKPINFVFVIAYLFIFFLISLFFYSDEEITLVYFLPKLLAFGILVFSVFLIDFIAKKNSLSQNNSYIILVFALTLSLFPQIFLDVESIFANCLILLAVRKCISLKSQVGIKRKIFDATFWIGVATLFFNWSALVLILVYIAIVVYAFKDVKNWLIPLVALLAIAILIFTYLFMYDNLSLFEEMLSFDILFSLLDNKDIKYLLPFIFIMIIGFISLVAFISKLAAKTSKTQASLLMVTALLFIGISIVLLSGNRNGGEFIFIAFPLAVVITNYLEIISRDWLKNTIIGVFLLLPLLLLVL</sequence>
<name>A0A6P0UIU8_9FLAO</name>
<dbReference type="RefSeq" id="WP_163606229.1">
    <property type="nucleotide sequence ID" value="NZ_JAABOO010000001.1"/>
</dbReference>
<evidence type="ECO:0000313" key="3">
    <source>
        <dbReference type="Proteomes" id="UP000468581"/>
    </source>
</evidence>
<organism evidence="2 3">
    <name type="scientific">Leptobacterium flavescens</name>
    <dbReference type="NCBI Taxonomy" id="472055"/>
    <lineage>
        <taxon>Bacteria</taxon>
        <taxon>Pseudomonadati</taxon>
        <taxon>Bacteroidota</taxon>
        <taxon>Flavobacteriia</taxon>
        <taxon>Flavobacteriales</taxon>
        <taxon>Flavobacteriaceae</taxon>
        <taxon>Leptobacterium</taxon>
    </lineage>
</organism>
<feature type="transmembrane region" description="Helical" evidence="1">
    <location>
        <begin position="12"/>
        <end position="33"/>
    </location>
</feature>
<keyword evidence="1" id="KW-0472">Membrane</keyword>
<comment type="caution">
    <text evidence="2">The sequence shown here is derived from an EMBL/GenBank/DDBJ whole genome shotgun (WGS) entry which is preliminary data.</text>
</comment>
<keyword evidence="1" id="KW-1133">Transmembrane helix</keyword>
<feature type="transmembrane region" description="Helical" evidence="1">
    <location>
        <begin position="39"/>
        <end position="62"/>
    </location>
</feature>
<feature type="transmembrane region" description="Helical" evidence="1">
    <location>
        <begin position="74"/>
        <end position="106"/>
    </location>
</feature>
<keyword evidence="1" id="KW-0812">Transmembrane</keyword>
<evidence type="ECO:0000256" key="1">
    <source>
        <dbReference type="SAM" id="Phobius"/>
    </source>
</evidence>
<evidence type="ECO:0000313" key="2">
    <source>
        <dbReference type="EMBL" id="NER13235.1"/>
    </source>
</evidence>
<dbReference type="Pfam" id="PF19992">
    <property type="entry name" value="DUF6427"/>
    <property type="match status" value="1"/>
</dbReference>
<feature type="transmembrane region" description="Helical" evidence="1">
    <location>
        <begin position="208"/>
        <end position="227"/>
    </location>
</feature>
<evidence type="ECO:0008006" key="4">
    <source>
        <dbReference type="Google" id="ProtNLM"/>
    </source>
</evidence>
<protein>
    <recommendedName>
        <fullName evidence="4">Beta-carotene 15,15'-monooxygenase</fullName>
    </recommendedName>
</protein>
<dbReference type="EMBL" id="JAABOO010000001">
    <property type="protein sequence ID" value="NER13235.1"/>
    <property type="molecule type" value="Genomic_DNA"/>
</dbReference>
<feature type="transmembrane region" description="Helical" evidence="1">
    <location>
        <begin position="263"/>
        <end position="281"/>
    </location>
</feature>